<dbReference type="PANTHER" id="PTHR23079:SF55">
    <property type="entry name" value="RNA-DIRECTED RNA POLYMERASE"/>
    <property type="match status" value="1"/>
</dbReference>
<keyword evidence="1" id="KW-0694">RNA-binding</keyword>
<dbReference type="PANTHER" id="PTHR23079">
    <property type="entry name" value="RNA-DEPENDENT RNA POLYMERASE"/>
    <property type="match status" value="1"/>
</dbReference>
<keyword evidence="1" id="KW-0696">RNA-directed RNA polymerase</keyword>
<gene>
    <name evidence="4" type="ORF">BMF94_1729</name>
</gene>
<dbReference type="GO" id="GO:0003723">
    <property type="term" value="F:RNA binding"/>
    <property type="evidence" value="ECO:0007669"/>
    <property type="project" value="UniProtKB-KW"/>
</dbReference>
<evidence type="ECO:0000256" key="2">
    <source>
        <dbReference type="SAM" id="MobiDB-lite"/>
    </source>
</evidence>
<dbReference type="InterPro" id="IPR007855">
    <property type="entry name" value="RDRP"/>
</dbReference>
<dbReference type="STRING" id="741276.A0A2S5BEB1"/>
<dbReference type="GO" id="GO:0031380">
    <property type="term" value="C:nuclear RNA-directed RNA polymerase complex"/>
    <property type="evidence" value="ECO:0007669"/>
    <property type="project" value="TreeGrafter"/>
</dbReference>
<comment type="similarity">
    <text evidence="1">Belongs to the RdRP family.</text>
</comment>
<feature type="compositionally biased region" description="Low complexity" evidence="2">
    <location>
        <begin position="303"/>
        <end position="315"/>
    </location>
</feature>
<feature type="compositionally biased region" description="Polar residues" evidence="2">
    <location>
        <begin position="8"/>
        <end position="28"/>
    </location>
</feature>
<feature type="region of interest" description="Disordered" evidence="2">
    <location>
        <begin position="1"/>
        <end position="29"/>
    </location>
</feature>
<dbReference type="EMBL" id="PJQD01000019">
    <property type="protein sequence ID" value="POY75099.1"/>
    <property type="molecule type" value="Genomic_DNA"/>
</dbReference>
<keyword evidence="1" id="KW-0548">Nucleotidyltransferase</keyword>
<keyword evidence="1" id="KW-0808">Transferase</keyword>
<dbReference type="OrthoDB" id="6513042at2759"/>
<evidence type="ECO:0000313" key="4">
    <source>
        <dbReference type="EMBL" id="POY75099.1"/>
    </source>
</evidence>
<dbReference type="InterPro" id="IPR057596">
    <property type="entry name" value="RDRP_core"/>
</dbReference>
<feature type="region of interest" description="Disordered" evidence="2">
    <location>
        <begin position="278"/>
        <end position="333"/>
    </location>
</feature>
<dbReference type="Pfam" id="PF05183">
    <property type="entry name" value="RdRP"/>
    <property type="match status" value="1"/>
</dbReference>
<evidence type="ECO:0000259" key="3">
    <source>
        <dbReference type="Pfam" id="PF05183"/>
    </source>
</evidence>
<comment type="catalytic activity">
    <reaction evidence="1">
        <text>RNA(n) + a ribonucleoside 5'-triphosphate = RNA(n+1) + diphosphate</text>
        <dbReference type="Rhea" id="RHEA:21248"/>
        <dbReference type="Rhea" id="RHEA-COMP:14527"/>
        <dbReference type="Rhea" id="RHEA-COMP:17342"/>
        <dbReference type="ChEBI" id="CHEBI:33019"/>
        <dbReference type="ChEBI" id="CHEBI:61557"/>
        <dbReference type="ChEBI" id="CHEBI:140395"/>
        <dbReference type="EC" id="2.7.7.48"/>
    </reaction>
</comment>
<dbReference type="EC" id="2.7.7.48" evidence="1"/>
<protein>
    <recommendedName>
        <fullName evidence="1">RNA-dependent RNA polymerase</fullName>
        <ecNumber evidence="1">2.7.7.48</ecNumber>
    </recommendedName>
</protein>
<feature type="domain" description="RDRP core" evidence="3">
    <location>
        <begin position="391"/>
        <end position="966"/>
    </location>
</feature>
<dbReference type="GO" id="GO:0003968">
    <property type="term" value="F:RNA-directed RNA polymerase activity"/>
    <property type="evidence" value="ECO:0007669"/>
    <property type="project" value="UniProtKB-KW"/>
</dbReference>
<dbReference type="AlphaFoldDB" id="A0A2S5BEB1"/>
<comment type="caution">
    <text evidence="4">The sequence shown here is derived from an EMBL/GenBank/DDBJ whole genome shotgun (WGS) entry which is preliminary data.</text>
</comment>
<evidence type="ECO:0000256" key="1">
    <source>
        <dbReference type="RuleBase" id="RU363098"/>
    </source>
</evidence>
<keyword evidence="5" id="KW-1185">Reference proteome</keyword>
<accession>A0A2S5BEB1</accession>
<sequence>MRRPNLRRVSTTYQSPAASPGPQESSAPAQAGLRSIAFGVCPAEDTFSTEWRRAARGIDYVKFEKPDKRKQDETLIVRMFDANDTLSTDPTCASSIQLRIAVDTIERCRSLSGGIYVLLSLSRPPLLEVVSAALDGKRPRNRQVDAFDPQHASVIGYAGRELLLELRTRADLGIFIKQSTSVKMPRLIAEKIALGAEPRHDETSLAVLQSWLSTLDFRIAFQIEKLVRNGLVDAVKVMQLRGDVDRLATDRGARETEQVLAFFADSLANLDKAEPAYQDESVAGSPAATAGQKRQLGSITLNDSDSSDSSDSSSSESEEDKHDGDEPSDDDDVLVVGASLPFLRGLKSSRAAQTSAEELRTLLSRAIDGSYTFHRLGATAEETQLVRSVAVTPTRLLLSGPTLGESNTVVRSHGRPDCFLTVSFRQEDGQRLREADNDIIAHRFRPLMQAGFDLGGRSWSFLAWSSSGLKAGNCFFMTPFRDPDQQVVTPSAIHRDIGDFTGTETSLIPAKYFARISQGFTASKPTVRMKASQITTVPDLASESGSLFSDGVGLIAPKLAKRVVEALGYDVSKPQTVPPTCFQIRLGGAKGMVQVDPALHGRTIALRPSQVKFRSSLANLEVAGVFGAGPAFLNRPLIKLLEDLGVRPAQFMKLQTESTAKIAASRATMASATTLLREWNLAPETGFVASLNFFASHATTRGAAHANPFVGGCLNVAIVHALREIKYSGRIPLPGCYNLVGVVDVDECLGPDEIYVRVARSDGTFDYLAGRIAISRSPTNHPGDCRIVHAVGRLPKGVGERIRHLHNCVVFPSQGSRSLPSKLAGGDLDGDVYLLLTEESGLVPDDDRIVKPAAYDPAPVVKLDRPVEVADGADFFFEYVTQDRTGLVATRQLHLADAHPEGLFHPACLKLAQLHSDSIDAQKSGTFVPAKEIPKPPLKGWPDFLTDSAQDSYRSSKALGQLYRAVSLDKTDCASPFDPPYAVDPLRTLTTALSRLDLPQLSTEDLRLPPPQATLVSSYRAYLPSFSAELLRLDCSTRPGQGTSEEALFLSVTLGSRRLQQSDRAEIGRLRERASMLFAIVRKVIAEGQAATGRAWPLSTEEKALNAWAAWHAAVNEGKDRAKARIGSANGKAARREEQILGLRIWGWLAVGVLVEQLERLKKEKVEVLTID</sequence>
<name>A0A2S5BEB1_9BASI</name>
<reference evidence="4 5" key="1">
    <citation type="journal article" date="2018" name="Front. Microbiol.">
        <title>Prospects for Fungal Bioremediation of Acidic Radioactive Waste Sites: Characterization and Genome Sequence of Rhodotorula taiwanensis MD1149.</title>
        <authorList>
            <person name="Tkavc R."/>
            <person name="Matrosova V.Y."/>
            <person name="Grichenko O.E."/>
            <person name="Gostincar C."/>
            <person name="Volpe R.P."/>
            <person name="Klimenkova P."/>
            <person name="Gaidamakova E.K."/>
            <person name="Zhou C.E."/>
            <person name="Stewart B.J."/>
            <person name="Lyman M.G."/>
            <person name="Malfatti S.A."/>
            <person name="Rubinfeld B."/>
            <person name="Courtot M."/>
            <person name="Singh J."/>
            <person name="Dalgard C.L."/>
            <person name="Hamilton T."/>
            <person name="Frey K.G."/>
            <person name="Gunde-Cimerman N."/>
            <person name="Dugan L."/>
            <person name="Daly M.J."/>
        </authorList>
    </citation>
    <scope>NUCLEOTIDE SEQUENCE [LARGE SCALE GENOMIC DNA]</scope>
    <source>
        <strain evidence="4 5">MD1149</strain>
    </source>
</reference>
<evidence type="ECO:0000313" key="5">
    <source>
        <dbReference type="Proteomes" id="UP000237144"/>
    </source>
</evidence>
<proteinExistence type="inferred from homology"/>
<dbReference type="GO" id="GO:0030422">
    <property type="term" value="P:siRNA processing"/>
    <property type="evidence" value="ECO:0007669"/>
    <property type="project" value="TreeGrafter"/>
</dbReference>
<organism evidence="4 5">
    <name type="scientific">Rhodotorula taiwanensis</name>
    <dbReference type="NCBI Taxonomy" id="741276"/>
    <lineage>
        <taxon>Eukaryota</taxon>
        <taxon>Fungi</taxon>
        <taxon>Dikarya</taxon>
        <taxon>Basidiomycota</taxon>
        <taxon>Pucciniomycotina</taxon>
        <taxon>Microbotryomycetes</taxon>
        <taxon>Sporidiobolales</taxon>
        <taxon>Sporidiobolaceae</taxon>
        <taxon>Rhodotorula</taxon>
    </lineage>
</organism>
<dbReference type="Proteomes" id="UP000237144">
    <property type="component" value="Unassembled WGS sequence"/>
</dbReference>